<evidence type="ECO:0000256" key="4">
    <source>
        <dbReference type="ARBA" id="ARBA00022759"/>
    </source>
</evidence>
<dbReference type="GO" id="GO:0042781">
    <property type="term" value="F:3'-tRNA processing endoribonuclease activity"/>
    <property type="evidence" value="ECO:0007669"/>
    <property type="project" value="TreeGrafter"/>
</dbReference>
<accession>A0A0F9VBH1</accession>
<keyword evidence="5" id="KW-0378">Hydrolase</keyword>
<dbReference type="Gene3D" id="3.30.230.10">
    <property type="match status" value="1"/>
</dbReference>
<dbReference type="Pfam" id="PF00825">
    <property type="entry name" value="Ribonuclease_P"/>
    <property type="match status" value="1"/>
</dbReference>
<dbReference type="EMBL" id="LAZR01000060">
    <property type="protein sequence ID" value="KKN97122.1"/>
    <property type="molecule type" value="Genomic_DNA"/>
</dbReference>
<protein>
    <submittedName>
        <fullName evidence="7">Uncharacterized protein</fullName>
    </submittedName>
</protein>
<dbReference type="InterPro" id="IPR000100">
    <property type="entry name" value="RNase_P"/>
</dbReference>
<sequence length="119" mass="13995">MPRENRLNQKKDFQRVFQKGKGLRENLLTFKWAPNNLKVSRFGFIVSKKISKKAIVRNQIKRRLREKVRIELPRLKKGIDGVIIVRPGVAKEKNQEISKNLNKIFLRAKLIRKNGSSNF</sequence>
<keyword evidence="4" id="KW-0255">Endonuclease</keyword>
<dbReference type="GO" id="GO:0004526">
    <property type="term" value="F:ribonuclease P activity"/>
    <property type="evidence" value="ECO:0007669"/>
    <property type="project" value="InterPro"/>
</dbReference>
<evidence type="ECO:0000313" key="7">
    <source>
        <dbReference type="EMBL" id="KKN97122.1"/>
    </source>
</evidence>
<organism evidence="7">
    <name type="scientific">marine sediment metagenome</name>
    <dbReference type="NCBI Taxonomy" id="412755"/>
    <lineage>
        <taxon>unclassified sequences</taxon>
        <taxon>metagenomes</taxon>
        <taxon>ecological metagenomes</taxon>
    </lineage>
</organism>
<dbReference type="GO" id="GO:0030677">
    <property type="term" value="C:ribonuclease P complex"/>
    <property type="evidence" value="ECO:0007669"/>
    <property type="project" value="TreeGrafter"/>
</dbReference>
<dbReference type="InterPro" id="IPR020568">
    <property type="entry name" value="Ribosomal_Su5_D2-typ_SF"/>
</dbReference>
<evidence type="ECO:0000256" key="3">
    <source>
        <dbReference type="ARBA" id="ARBA00022722"/>
    </source>
</evidence>
<evidence type="ECO:0000256" key="5">
    <source>
        <dbReference type="ARBA" id="ARBA00022801"/>
    </source>
</evidence>
<comment type="function">
    <text evidence="1">RNaseP catalyzes the removal of the 5'-leader sequence from pre-tRNA to produce the mature 5'-terminus. It can also cleave other RNA substrates such as 4.5S RNA. The protein component plays an auxiliary but essential role in vivo by binding to the 5'-leader sequence and broadening the substrate specificity of the ribozyme.</text>
</comment>
<proteinExistence type="inferred from homology"/>
<evidence type="ECO:0000256" key="2">
    <source>
        <dbReference type="ARBA" id="ARBA00022694"/>
    </source>
</evidence>
<keyword evidence="6" id="KW-0694">RNA-binding</keyword>
<dbReference type="PANTHER" id="PTHR33992:SF1">
    <property type="entry name" value="RIBONUCLEASE P PROTEIN COMPONENT"/>
    <property type="match status" value="1"/>
</dbReference>
<comment type="caution">
    <text evidence="7">The sequence shown here is derived from an EMBL/GenBank/DDBJ whole genome shotgun (WGS) entry which is preliminary data.</text>
</comment>
<keyword evidence="2" id="KW-0819">tRNA processing</keyword>
<dbReference type="SUPFAM" id="SSF54211">
    <property type="entry name" value="Ribosomal protein S5 domain 2-like"/>
    <property type="match status" value="1"/>
</dbReference>
<keyword evidence="3" id="KW-0540">Nuclease</keyword>
<dbReference type="InterPro" id="IPR014721">
    <property type="entry name" value="Ribsml_uS5_D2-typ_fold_subgr"/>
</dbReference>
<evidence type="ECO:0000256" key="6">
    <source>
        <dbReference type="ARBA" id="ARBA00022884"/>
    </source>
</evidence>
<dbReference type="HAMAP" id="MF_00227">
    <property type="entry name" value="RNase_P"/>
    <property type="match status" value="1"/>
</dbReference>
<dbReference type="InterPro" id="IPR020539">
    <property type="entry name" value="RNase_P_CS"/>
</dbReference>
<dbReference type="PANTHER" id="PTHR33992">
    <property type="entry name" value="RIBONUCLEASE P PROTEIN COMPONENT"/>
    <property type="match status" value="1"/>
</dbReference>
<dbReference type="GO" id="GO:0000049">
    <property type="term" value="F:tRNA binding"/>
    <property type="evidence" value="ECO:0007669"/>
    <property type="project" value="InterPro"/>
</dbReference>
<dbReference type="PROSITE" id="PS00648">
    <property type="entry name" value="RIBONUCLEASE_P"/>
    <property type="match status" value="1"/>
</dbReference>
<dbReference type="NCBIfam" id="TIGR00188">
    <property type="entry name" value="rnpA"/>
    <property type="match status" value="1"/>
</dbReference>
<name>A0A0F9VBH1_9ZZZZ</name>
<gene>
    <name evidence="7" type="ORF">LCGC14_0160800</name>
</gene>
<dbReference type="AlphaFoldDB" id="A0A0F9VBH1"/>
<reference evidence="7" key="1">
    <citation type="journal article" date="2015" name="Nature">
        <title>Complex archaea that bridge the gap between prokaryotes and eukaryotes.</title>
        <authorList>
            <person name="Spang A."/>
            <person name="Saw J.H."/>
            <person name="Jorgensen S.L."/>
            <person name="Zaremba-Niedzwiedzka K."/>
            <person name="Martijn J."/>
            <person name="Lind A.E."/>
            <person name="van Eijk R."/>
            <person name="Schleper C."/>
            <person name="Guy L."/>
            <person name="Ettema T.J."/>
        </authorList>
    </citation>
    <scope>NUCLEOTIDE SEQUENCE</scope>
</reference>
<evidence type="ECO:0000256" key="1">
    <source>
        <dbReference type="ARBA" id="ARBA00002663"/>
    </source>
</evidence>